<dbReference type="Pfam" id="PF03717">
    <property type="entry name" value="PBP_dimer"/>
    <property type="match status" value="1"/>
</dbReference>
<dbReference type="GO" id="GO:0008360">
    <property type="term" value="P:regulation of cell shape"/>
    <property type="evidence" value="ECO:0007669"/>
    <property type="project" value="UniProtKB-KW"/>
</dbReference>
<keyword evidence="5 11" id="KW-0812">Transmembrane</keyword>
<dbReference type="AlphaFoldDB" id="A0A3M8DLU8"/>
<dbReference type="InterPro" id="IPR036138">
    <property type="entry name" value="PBP_dimer_sf"/>
</dbReference>
<dbReference type="InterPro" id="IPR050515">
    <property type="entry name" value="Beta-lactam/transpept"/>
</dbReference>
<dbReference type="SUPFAM" id="SSF56601">
    <property type="entry name" value="beta-lactamase/transpeptidase-like"/>
    <property type="match status" value="1"/>
</dbReference>
<dbReference type="GO" id="GO:0008658">
    <property type="term" value="F:penicillin binding"/>
    <property type="evidence" value="ECO:0007669"/>
    <property type="project" value="InterPro"/>
</dbReference>
<comment type="subcellular location">
    <subcellularLocation>
        <location evidence="2">Cell membrane</location>
    </subcellularLocation>
    <subcellularLocation>
        <location evidence="1">Membrane</location>
        <topology evidence="1">Single-pass membrane protein</topology>
    </subcellularLocation>
</comment>
<evidence type="ECO:0000256" key="10">
    <source>
        <dbReference type="ARBA" id="ARBA00023316"/>
    </source>
</evidence>
<dbReference type="Gene3D" id="3.40.710.10">
    <property type="entry name" value="DD-peptidase/beta-lactamase superfamily"/>
    <property type="match status" value="1"/>
</dbReference>
<evidence type="ECO:0000256" key="8">
    <source>
        <dbReference type="ARBA" id="ARBA00022989"/>
    </source>
</evidence>
<keyword evidence="9 11" id="KW-0472">Membrane</keyword>
<comment type="caution">
    <text evidence="14">The sequence shown here is derived from an EMBL/GenBank/DDBJ whole genome shotgun (WGS) entry which is preliminary data.</text>
</comment>
<dbReference type="Gene3D" id="3.90.1310.10">
    <property type="entry name" value="Penicillin-binding protein 2a (Domain 2)"/>
    <property type="match status" value="1"/>
</dbReference>
<evidence type="ECO:0000259" key="12">
    <source>
        <dbReference type="Pfam" id="PF00905"/>
    </source>
</evidence>
<keyword evidence="4" id="KW-1003">Cell membrane</keyword>
<dbReference type="InterPro" id="IPR001460">
    <property type="entry name" value="PCN-bd_Tpept"/>
</dbReference>
<evidence type="ECO:0000256" key="4">
    <source>
        <dbReference type="ARBA" id="ARBA00022475"/>
    </source>
</evidence>
<dbReference type="SUPFAM" id="SSF56519">
    <property type="entry name" value="Penicillin binding protein dimerisation domain"/>
    <property type="match status" value="1"/>
</dbReference>
<protein>
    <submittedName>
        <fullName evidence="14">Penicillin-binding protein</fullName>
    </submittedName>
</protein>
<feature type="domain" description="Penicillin-binding protein dimerisation" evidence="13">
    <location>
        <begin position="60"/>
        <end position="252"/>
    </location>
</feature>
<evidence type="ECO:0000313" key="14">
    <source>
        <dbReference type="EMBL" id="RNB88609.1"/>
    </source>
</evidence>
<proteinExistence type="inferred from homology"/>
<evidence type="ECO:0000256" key="11">
    <source>
        <dbReference type="SAM" id="Phobius"/>
    </source>
</evidence>
<dbReference type="PANTHER" id="PTHR30627:SF2">
    <property type="entry name" value="PEPTIDOGLYCAN D,D-TRANSPEPTIDASE MRDA"/>
    <property type="match status" value="1"/>
</dbReference>
<dbReference type="GO" id="GO:0005886">
    <property type="term" value="C:plasma membrane"/>
    <property type="evidence" value="ECO:0007669"/>
    <property type="project" value="UniProtKB-SubCell"/>
</dbReference>
<feature type="domain" description="Penicillin-binding protein transpeptidase" evidence="12">
    <location>
        <begin position="300"/>
        <end position="665"/>
    </location>
</feature>
<accession>A0A3M8DLU8</accession>
<dbReference type="RefSeq" id="WP_122922710.1">
    <property type="nucleotide sequence ID" value="NZ_RHHU01000003.1"/>
</dbReference>
<comment type="similarity">
    <text evidence="3">Belongs to the transpeptidase family.</text>
</comment>
<gene>
    <name evidence="14" type="ORF">EDM59_05710</name>
</gene>
<organism evidence="14 15">
    <name type="scientific">Brevibacillus nitrificans</name>
    <dbReference type="NCBI Taxonomy" id="651560"/>
    <lineage>
        <taxon>Bacteria</taxon>
        <taxon>Bacillati</taxon>
        <taxon>Bacillota</taxon>
        <taxon>Bacilli</taxon>
        <taxon>Bacillales</taxon>
        <taxon>Paenibacillaceae</taxon>
        <taxon>Brevibacillus</taxon>
    </lineage>
</organism>
<sequence>MSEPSVQGERKKRINRLQIVYLMVFLLFATIILRLAQLQIQQGGKYTSELMARSLKKDAILAMRGNIYDRSGHVIAQSRPAFLAVFREEDTMSEQDYIQLVEKLEKILTNVDRATLLKKMDVGYAFENGRFMRTARQMPKYIEKELKSDLSQKEIAELSEHRGELHGIEVVTKPIRQYDPRRIAVQAVGYVRPYHVAENLDIAHYRSEQEQYLPNQFVGLDGIELSYEEQLRGVNGYRLYEVAADQTVVKQLEKVSPVSGNDLTLTIDQRVQTAIRDSIQQFLPNLRATIPEASYAKGAYVVAMEIQTGKIVATVSYPEYDPNVWIEGPDQQMYEQIQYAVTNGTIKEAPYDARPLTGEAAAKENDKHPRSIVPSGSVIKPITILLGLQEGIIGPKDQWTDPGVYFYGRGTDRIKNDSGHVYGILTPEKAIQKSSNTYMARIGEELSAKFGKKSVSLLQTYYHAFGLGIQTGVDLPNESKGKEDYLVMNDHYGPLAAMVQASFGQQIRATAMQLAQYTATLANKGVRLQPQLVEKITGPDGKLVRGFTPRVLSTFPHPDAYWDILTRGMVMVTQPGGTAVNAFRGLPYSVAAKTGTSEQDIYVPVTTTDPKTGEKKTNWKMHARITNGVSISFAPADRPKLAVAVVVPEGGYGGRSAAVITRSVYDAYDKYIGLHK</sequence>
<dbReference type="GO" id="GO:0071555">
    <property type="term" value="P:cell wall organization"/>
    <property type="evidence" value="ECO:0007669"/>
    <property type="project" value="UniProtKB-KW"/>
</dbReference>
<keyword evidence="8 11" id="KW-1133">Transmembrane helix</keyword>
<keyword evidence="6" id="KW-0133">Cell shape</keyword>
<name>A0A3M8DLU8_9BACL</name>
<feature type="transmembrane region" description="Helical" evidence="11">
    <location>
        <begin position="19"/>
        <end position="36"/>
    </location>
</feature>
<evidence type="ECO:0000256" key="7">
    <source>
        <dbReference type="ARBA" id="ARBA00022984"/>
    </source>
</evidence>
<evidence type="ECO:0000259" key="13">
    <source>
        <dbReference type="Pfam" id="PF03717"/>
    </source>
</evidence>
<keyword evidence="10" id="KW-0961">Cell wall biogenesis/degradation</keyword>
<evidence type="ECO:0000256" key="5">
    <source>
        <dbReference type="ARBA" id="ARBA00022692"/>
    </source>
</evidence>
<keyword evidence="15" id="KW-1185">Reference proteome</keyword>
<reference evidence="14 15" key="1">
    <citation type="submission" date="2018-10" db="EMBL/GenBank/DDBJ databases">
        <title>Phylogenomics of Brevibacillus.</title>
        <authorList>
            <person name="Dunlap C."/>
        </authorList>
    </citation>
    <scope>NUCLEOTIDE SEQUENCE [LARGE SCALE GENOMIC DNA]</scope>
    <source>
        <strain evidence="14 15">JCM 15774</strain>
    </source>
</reference>
<evidence type="ECO:0000256" key="6">
    <source>
        <dbReference type="ARBA" id="ARBA00022960"/>
    </source>
</evidence>
<dbReference type="InterPro" id="IPR005311">
    <property type="entry name" value="PBP_dimer"/>
</dbReference>
<evidence type="ECO:0000256" key="2">
    <source>
        <dbReference type="ARBA" id="ARBA00004236"/>
    </source>
</evidence>
<evidence type="ECO:0000313" key="15">
    <source>
        <dbReference type="Proteomes" id="UP000269573"/>
    </source>
</evidence>
<dbReference type="PANTHER" id="PTHR30627">
    <property type="entry name" value="PEPTIDOGLYCAN D,D-TRANSPEPTIDASE"/>
    <property type="match status" value="1"/>
</dbReference>
<dbReference type="Proteomes" id="UP000269573">
    <property type="component" value="Unassembled WGS sequence"/>
</dbReference>
<dbReference type="GO" id="GO:0009252">
    <property type="term" value="P:peptidoglycan biosynthetic process"/>
    <property type="evidence" value="ECO:0007669"/>
    <property type="project" value="UniProtKB-KW"/>
</dbReference>
<keyword evidence="7" id="KW-0573">Peptidoglycan synthesis</keyword>
<dbReference type="InterPro" id="IPR012338">
    <property type="entry name" value="Beta-lactam/transpept-like"/>
</dbReference>
<dbReference type="GO" id="GO:0071972">
    <property type="term" value="F:peptidoglycan L,D-transpeptidase activity"/>
    <property type="evidence" value="ECO:0007669"/>
    <property type="project" value="TreeGrafter"/>
</dbReference>
<evidence type="ECO:0000256" key="3">
    <source>
        <dbReference type="ARBA" id="ARBA00007171"/>
    </source>
</evidence>
<dbReference type="Pfam" id="PF00905">
    <property type="entry name" value="Transpeptidase"/>
    <property type="match status" value="1"/>
</dbReference>
<dbReference type="EMBL" id="RHHU01000003">
    <property type="protein sequence ID" value="RNB88609.1"/>
    <property type="molecule type" value="Genomic_DNA"/>
</dbReference>
<evidence type="ECO:0000256" key="9">
    <source>
        <dbReference type="ARBA" id="ARBA00023136"/>
    </source>
</evidence>
<evidence type="ECO:0000256" key="1">
    <source>
        <dbReference type="ARBA" id="ARBA00004167"/>
    </source>
</evidence>